<evidence type="ECO:0000259" key="2">
    <source>
        <dbReference type="PROSITE" id="PS50041"/>
    </source>
</evidence>
<dbReference type="InterPro" id="IPR050111">
    <property type="entry name" value="C-type_lectin/snaclec_domain"/>
</dbReference>
<proteinExistence type="predicted"/>
<dbReference type="PANTHER" id="PTHR22803">
    <property type="entry name" value="MANNOSE, PHOSPHOLIPASE, LECTIN RECEPTOR RELATED"/>
    <property type="match status" value="1"/>
</dbReference>
<feature type="non-terminal residue" evidence="3">
    <location>
        <position position="1"/>
    </location>
</feature>
<gene>
    <name evidence="3" type="ORF">CAPTEDRAFT_68267</name>
</gene>
<dbReference type="EnsemblMetazoa" id="CapteT68267">
    <property type="protein sequence ID" value="CapteP68267"/>
    <property type="gene ID" value="CapteG68267"/>
</dbReference>
<feature type="non-terminal residue" evidence="3">
    <location>
        <position position="118"/>
    </location>
</feature>
<dbReference type="CDD" id="cd00037">
    <property type="entry name" value="CLECT"/>
    <property type="match status" value="1"/>
</dbReference>
<dbReference type="Pfam" id="PF00059">
    <property type="entry name" value="Lectin_C"/>
    <property type="match status" value="1"/>
</dbReference>
<dbReference type="STRING" id="283909.R7VGQ6"/>
<reference evidence="4" key="3">
    <citation type="submission" date="2015-06" db="UniProtKB">
        <authorList>
            <consortium name="EnsemblMetazoa"/>
        </authorList>
    </citation>
    <scope>IDENTIFICATION</scope>
</reference>
<keyword evidence="1" id="KW-1015">Disulfide bond</keyword>
<reference evidence="5" key="1">
    <citation type="submission" date="2012-12" db="EMBL/GenBank/DDBJ databases">
        <authorList>
            <person name="Hellsten U."/>
            <person name="Grimwood J."/>
            <person name="Chapman J.A."/>
            <person name="Shapiro H."/>
            <person name="Aerts A."/>
            <person name="Otillar R.P."/>
            <person name="Terry A.Y."/>
            <person name="Boore J.L."/>
            <person name="Simakov O."/>
            <person name="Marletaz F."/>
            <person name="Cho S.-J."/>
            <person name="Edsinger-Gonzales E."/>
            <person name="Havlak P."/>
            <person name="Kuo D.-H."/>
            <person name="Larsson T."/>
            <person name="Lv J."/>
            <person name="Arendt D."/>
            <person name="Savage R."/>
            <person name="Osoegawa K."/>
            <person name="de Jong P."/>
            <person name="Lindberg D.R."/>
            <person name="Seaver E.C."/>
            <person name="Weisblat D.A."/>
            <person name="Putnam N.H."/>
            <person name="Grigoriev I.V."/>
            <person name="Rokhsar D.S."/>
        </authorList>
    </citation>
    <scope>NUCLEOTIDE SEQUENCE</scope>
    <source>
        <strain evidence="5">I ESC-2004</strain>
    </source>
</reference>
<evidence type="ECO:0000256" key="1">
    <source>
        <dbReference type="ARBA" id="ARBA00023157"/>
    </source>
</evidence>
<dbReference type="Gene3D" id="3.10.100.10">
    <property type="entry name" value="Mannose-Binding Protein A, subunit A"/>
    <property type="match status" value="1"/>
</dbReference>
<name>R7VGQ6_CAPTE</name>
<dbReference type="Proteomes" id="UP000014760">
    <property type="component" value="Unassembled WGS sequence"/>
</dbReference>
<feature type="domain" description="C-type lectin" evidence="2">
    <location>
        <begin position="1"/>
        <end position="113"/>
    </location>
</feature>
<dbReference type="InterPro" id="IPR001304">
    <property type="entry name" value="C-type_lectin-like"/>
</dbReference>
<evidence type="ECO:0000313" key="5">
    <source>
        <dbReference type="Proteomes" id="UP000014760"/>
    </source>
</evidence>
<accession>R7VGQ6</accession>
<dbReference type="InterPro" id="IPR016187">
    <property type="entry name" value="CTDL_fold"/>
</dbReference>
<reference evidence="3 5" key="2">
    <citation type="journal article" date="2013" name="Nature">
        <title>Insights into bilaterian evolution from three spiralian genomes.</title>
        <authorList>
            <person name="Simakov O."/>
            <person name="Marletaz F."/>
            <person name="Cho S.J."/>
            <person name="Edsinger-Gonzales E."/>
            <person name="Havlak P."/>
            <person name="Hellsten U."/>
            <person name="Kuo D.H."/>
            <person name="Larsson T."/>
            <person name="Lv J."/>
            <person name="Arendt D."/>
            <person name="Savage R."/>
            <person name="Osoegawa K."/>
            <person name="de Jong P."/>
            <person name="Grimwood J."/>
            <person name="Chapman J.A."/>
            <person name="Shapiro H."/>
            <person name="Aerts A."/>
            <person name="Otillar R.P."/>
            <person name="Terry A.Y."/>
            <person name="Boore J.L."/>
            <person name="Grigoriev I.V."/>
            <person name="Lindberg D.R."/>
            <person name="Seaver E.C."/>
            <person name="Weisblat D.A."/>
            <person name="Putnam N.H."/>
            <person name="Rokhsar D.S."/>
        </authorList>
    </citation>
    <scope>NUCLEOTIDE SEQUENCE</scope>
    <source>
        <strain evidence="3 5">I ESC-2004</strain>
    </source>
</reference>
<dbReference type="AlphaFoldDB" id="R7VGQ6"/>
<dbReference type="OrthoDB" id="441660at2759"/>
<keyword evidence="5" id="KW-1185">Reference proteome</keyword>
<dbReference type="HOGENOM" id="CLU_049894_10_3_1"/>
<sequence>CYMTNENALSWLQARNHCLAFNADLVSITGSRDQALITELMSNSTAPAFWIGGNQMKENSGWVWSDGAPFSFFNWDEGKPDNLTGSELCIEVDRSNYAWSDQDCSNQLAFICKKPGQK</sequence>
<dbReference type="InterPro" id="IPR018378">
    <property type="entry name" value="C-type_lectin_CS"/>
</dbReference>
<protein>
    <recommendedName>
        <fullName evidence="2">C-type lectin domain-containing protein</fullName>
    </recommendedName>
</protein>
<dbReference type="InterPro" id="IPR016186">
    <property type="entry name" value="C-type_lectin-like/link_sf"/>
</dbReference>
<dbReference type="FunCoup" id="R7VGQ6">
    <property type="interactions" value="6"/>
</dbReference>
<evidence type="ECO:0000313" key="4">
    <source>
        <dbReference type="EnsemblMetazoa" id="CapteP68267"/>
    </source>
</evidence>
<dbReference type="EMBL" id="AMQN01016684">
    <property type="status" value="NOT_ANNOTATED_CDS"/>
    <property type="molecule type" value="Genomic_DNA"/>
</dbReference>
<dbReference type="SMART" id="SM00034">
    <property type="entry name" value="CLECT"/>
    <property type="match status" value="1"/>
</dbReference>
<dbReference type="PROSITE" id="PS50041">
    <property type="entry name" value="C_TYPE_LECTIN_2"/>
    <property type="match status" value="1"/>
</dbReference>
<organism evidence="3">
    <name type="scientific">Capitella teleta</name>
    <name type="common">Polychaete worm</name>
    <dbReference type="NCBI Taxonomy" id="283909"/>
    <lineage>
        <taxon>Eukaryota</taxon>
        <taxon>Metazoa</taxon>
        <taxon>Spiralia</taxon>
        <taxon>Lophotrochozoa</taxon>
        <taxon>Annelida</taxon>
        <taxon>Polychaeta</taxon>
        <taxon>Sedentaria</taxon>
        <taxon>Scolecida</taxon>
        <taxon>Capitellidae</taxon>
        <taxon>Capitella</taxon>
    </lineage>
</organism>
<dbReference type="EMBL" id="KB292310">
    <property type="protein sequence ID" value="ELU17784.1"/>
    <property type="molecule type" value="Genomic_DNA"/>
</dbReference>
<dbReference type="SUPFAM" id="SSF56436">
    <property type="entry name" value="C-type lectin-like"/>
    <property type="match status" value="1"/>
</dbReference>
<dbReference type="PROSITE" id="PS00615">
    <property type="entry name" value="C_TYPE_LECTIN_1"/>
    <property type="match status" value="1"/>
</dbReference>
<dbReference type="OMA" id="WISARRF"/>
<evidence type="ECO:0000313" key="3">
    <source>
        <dbReference type="EMBL" id="ELU17784.1"/>
    </source>
</evidence>